<organism evidence="8 9">
    <name type="scientific">Cannabis sativa</name>
    <name type="common">Hemp</name>
    <name type="synonym">Marijuana</name>
    <dbReference type="NCBI Taxonomy" id="3483"/>
    <lineage>
        <taxon>Eukaryota</taxon>
        <taxon>Viridiplantae</taxon>
        <taxon>Streptophyta</taxon>
        <taxon>Embryophyta</taxon>
        <taxon>Tracheophyta</taxon>
        <taxon>Spermatophyta</taxon>
        <taxon>Magnoliopsida</taxon>
        <taxon>eudicotyledons</taxon>
        <taxon>Gunneridae</taxon>
        <taxon>Pentapetalae</taxon>
        <taxon>rosids</taxon>
        <taxon>fabids</taxon>
        <taxon>Rosales</taxon>
        <taxon>Cannabaceae</taxon>
        <taxon>Cannabis</taxon>
    </lineage>
</organism>
<dbReference type="OMA" id="KHPDENC"/>
<dbReference type="CDD" id="cd17582">
    <property type="entry name" value="psREC_PRR"/>
    <property type="match status" value="1"/>
</dbReference>
<evidence type="ECO:0000256" key="3">
    <source>
        <dbReference type="ARBA" id="ARBA00023163"/>
    </source>
</evidence>
<evidence type="ECO:0000256" key="6">
    <source>
        <dbReference type="SAM" id="MobiDB-lite"/>
    </source>
</evidence>
<evidence type="ECO:0000259" key="7">
    <source>
        <dbReference type="PROSITE" id="PS50110"/>
    </source>
</evidence>
<dbReference type="EMBL" id="UZAU01000198">
    <property type="status" value="NOT_ANNOTATED_CDS"/>
    <property type="molecule type" value="Genomic_DNA"/>
</dbReference>
<feature type="compositionally biased region" description="Polar residues" evidence="6">
    <location>
        <begin position="452"/>
        <end position="461"/>
    </location>
</feature>
<keyword evidence="9" id="KW-1185">Reference proteome</keyword>
<dbReference type="Proteomes" id="UP000596661">
    <property type="component" value="Chromosome 2"/>
</dbReference>
<feature type="compositionally biased region" description="Polar residues" evidence="6">
    <location>
        <begin position="530"/>
        <end position="543"/>
    </location>
</feature>
<name>A0A803NTP5_CANSA</name>
<dbReference type="Pfam" id="PF00072">
    <property type="entry name" value="Response_reg"/>
    <property type="match status" value="1"/>
</dbReference>
<keyword evidence="1" id="KW-0902">Two-component regulatory system</keyword>
<protein>
    <recommendedName>
        <fullName evidence="7">Response regulatory domain-containing protein</fullName>
    </recommendedName>
</protein>
<dbReference type="PANTHER" id="PTHR43874">
    <property type="entry name" value="TWO-COMPONENT RESPONSE REGULATOR"/>
    <property type="match status" value="1"/>
</dbReference>
<evidence type="ECO:0000313" key="8">
    <source>
        <dbReference type="EnsemblPlants" id="cds.evm.model.02.1454"/>
    </source>
</evidence>
<dbReference type="InterPro" id="IPR011006">
    <property type="entry name" value="CheY-like_superfamily"/>
</dbReference>
<feature type="domain" description="Response regulatory" evidence="7">
    <location>
        <begin position="49"/>
        <end position="167"/>
    </location>
</feature>
<reference evidence="8" key="1">
    <citation type="submission" date="2018-11" db="EMBL/GenBank/DDBJ databases">
        <authorList>
            <person name="Grassa J C."/>
        </authorList>
    </citation>
    <scope>NUCLEOTIDE SEQUENCE [LARGE SCALE GENOMIC DNA]</scope>
</reference>
<dbReference type="GO" id="GO:0000160">
    <property type="term" value="P:phosphorelay signal transduction system"/>
    <property type="evidence" value="ECO:0007669"/>
    <property type="project" value="UniProtKB-KW"/>
</dbReference>
<feature type="compositionally biased region" description="Polar residues" evidence="6">
    <location>
        <begin position="469"/>
        <end position="481"/>
    </location>
</feature>
<dbReference type="PANTHER" id="PTHR43874:SF146">
    <property type="entry name" value="TWO-COMPONENT RESPONSE REGULATOR-LIKE APRR9"/>
    <property type="match status" value="1"/>
</dbReference>
<dbReference type="PROSITE" id="PS50110">
    <property type="entry name" value="RESPONSE_REGULATORY"/>
    <property type="match status" value="1"/>
</dbReference>
<evidence type="ECO:0000256" key="1">
    <source>
        <dbReference type="ARBA" id="ARBA00023012"/>
    </source>
</evidence>
<evidence type="ECO:0000256" key="5">
    <source>
        <dbReference type="SAM" id="Coils"/>
    </source>
</evidence>
<feature type="coiled-coil region" evidence="5">
    <location>
        <begin position="4"/>
        <end position="31"/>
    </location>
</feature>
<comment type="caution">
    <text evidence="4">Lacks conserved residue(s) required for the propagation of feature annotation.</text>
</comment>
<evidence type="ECO:0000313" key="9">
    <source>
        <dbReference type="Proteomes" id="UP000596661"/>
    </source>
</evidence>
<keyword evidence="3" id="KW-0804">Transcription</keyword>
<dbReference type="EnsemblPlants" id="evm.model.02.1454">
    <property type="protein sequence ID" value="cds.evm.model.02.1454"/>
    <property type="gene ID" value="evm.TU.02.1454"/>
</dbReference>
<evidence type="ECO:0000256" key="2">
    <source>
        <dbReference type="ARBA" id="ARBA00023015"/>
    </source>
</evidence>
<sequence>MGEVAESIEELMAAEVEVEKREQNEEEEEKDGSKEVVRWESYLPRMVLRVLLVEADDSTRQIVTALLRKCGYKVSAVPDGLKACEVLKERARNIDLILTEMELPSISGFTLLSLVMEHEVCKNIPVIMMSSQDSVSMVFKCMLKGAADYLIKPIRKNELKNLWQHVWRKRTFSKNMTAAQHGAELASEINTASNQSSDCVVSIKKIKECSEKESDSQSSCTMPHLEAKSEHVQNMQDISQIRSGNSSKVDRNNVKSHEDCTPLNKEAVMHENKTEGDKSNLFKPEVVSCNEAFRSSLLGLKEEYIGNKRMKLVETSQPENCEVNANANIQSCYDELVKPSCGAIDLIGTFDDHPRCTDKSDDQCISISEYPPQLELSLKGICPRNSNSQGTGERPKLNHSNASAFSWYSNSNTLQPLFPTLPNTEITPKEGPKKSPELIFTPSFSSTGSSPQHAATRSGSHYNLPASVAGQSGHTAVSLPSPQLGMSPVKGLKYENSGGNQLLPSFYTQSSVSSTWGPISESQREKSPFAANTSSQHSEQGYQLSEEATHKSSDQTKQEKKEFDLVEEVKPSSFAAADQSHGGSFCDGVGDQISSAEHGSSCGRNDGNTNSSSGADEKTTTSRGLNDNGHFVYESFRGMDLHRMSQREAALTKFRMKRKDRCFEKGSISEQEKTGRTEAPGERTICSSRTN</sequence>
<dbReference type="Gene3D" id="3.40.50.2300">
    <property type="match status" value="1"/>
</dbReference>
<feature type="compositionally biased region" description="Basic and acidic residues" evidence="6">
    <location>
        <begin position="670"/>
        <end position="681"/>
    </location>
</feature>
<keyword evidence="5" id="KW-0175">Coiled coil</keyword>
<feature type="compositionally biased region" description="Low complexity" evidence="6">
    <location>
        <begin position="440"/>
        <end position="451"/>
    </location>
</feature>
<dbReference type="InterPro" id="IPR045279">
    <property type="entry name" value="ARR-like"/>
</dbReference>
<dbReference type="InterPro" id="IPR001789">
    <property type="entry name" value="Sig_transdc_resp-reg_receiver"/>
</dbReference>
<feature type="region of interest" description="Disordered" evidence="6">
    <location>
        <begin position="664"/>
        <end position="691"/>
    </location>
</feature>
<feature type="compositionally biased region" description="Basic and acidic residues" evidence="6">
    <location>
        <begin position="547"/>
        <end position="570"/>
    </location>
</feature>
<accession>A0A803NTP5</accession>
<feature type="compositionally biased region" description="Polar residues" evidence="6">
    <location>
        <begin position="592"/>
        <end position="614"/>
    </location>
</feature>
<gene>
    <name evidence="8" type="primary">LOC115705125</name>
</gene>
<evidence type="ECO:0000256" key="4">
    <source>
        <dbReference type="PROSITE-ProRule" id="PRU00169"/>
    </source>
</evidence>
<dbReference type="SUPFAM" id="SSF52172">
    <property type="entry name" value="CheY-like"/>
    <property type="match status" value="1"/>
</dbReference>
<feature type="region of interest" description="Disordered" evidence="6">
    <location>
        <begin position="513"/>
        <end position="629"/>
    </location>
</feature>
<dbReference type="SMART" id="SM00448">
    <property type="entry name" value="REC"/>
    <property type="match status" value="1"/>
</dbReference>
<dbReference type="AlphaFoldDB" id="A0A803NTP5"/>
<reference evidence="8" key="2">
    <citation type="submission" date="2021-03" db="UniProtKB">
        <authorList>
            <consortium name="EnsemblPlants"/>
        </authorList>
    </citation>
    <scope>IDENTIFICATION</scope>
</reference>
<proteinExistence type="predicted"/>
<dbReference type="GO" id="GO:0009736">
    <property type="term" value="P:cytokinin-activated signaling pathway"/>
    <property type="evidence" value="ECO:0007669"/>
    <property type="project" value="InterPro"/>
</dbReference>
<dbReference type="Gramene" id="evm.model.02.1454">
    <property type="protein sequence ID" value="cds.evm.model.02.1454"/>
    <property type="gene ID" value="evm.TU.02.1454"/>
</dbReference>
<feature type="compositionally biased region" description="Basic and acidic residues" evidence="6">
    <location>
        <begin position="427"/>
        <end position="436"/>
    </location>
</feature>
<keyword evidence="2" id="KW-0805">Transcription regulation</keyword>
<feature type="region of interest" description="Disordered" evidence="6">
    <location>
        <begin position="419"/>
        <end position="482"/>
    </location>
</feature>